<dbReference type="eggNOG" id="ENOG502SIJ0">
    <property type="taxonomic scope" value="Eukaryota"/>
</dbReference>
<organism evidence="3 4">
    <name type="scientific">Leptosphaeria maculans (strain JN3 / isolate v23.1.3 / race Av1-4-5-6-7-8)</name>
    <name type="common">Blackleg fungus</name>
    <name type="synonym">Phoma lingam</name>
    <dbReference type="NCBI Taxonomy" id="985895"/>
    <lineage>
        <taxon>Eukaryota</taxon>
        <taxon>Fungi</taxon>
        <taxon>Dikarya</taxon>
        <taxon>Ascomycota</taxon>
        <taxon>Pezizomycotina</taxon>
        <taxon>Dothideomycetes</taxon>
        <taxon>Pleosporomycetidae</taxon>
        <taxon>Pleosporales</taxon>
        <taxon>Pleosporineae</taxon>
        <taxon>Leptosphaeriaceae</taxon>
        <taxon>Plenodomus</taxon>
        <taxon>Plenodomus lingam/Leptosphaeria maculans species complex</taxon>
    </lineage>
</organism>
<evidence type="ECO:0000256" key="1">
    <source>
        <dbReference type="SAM" id="SignalP"/>
    </source>
</evidence>
<dbReference type="InParanoid" id="E5A7J6"/>
<dbReference type="STRING" id="985895.E5A7J6"/>
<protein>
    <recommendedName>
        <fullName evidence="2">F-box domain-containing protein</fullName>
    </recommendedName>
</protein>
<dbReference type="OrthoDB" id="5279008at2759"/>
<feature type="domain" description="F-box" evidence="2">
    <location>
        <begin position="1"/>
        <end position="50"/>
    </location>
</feature>
<dbReference type="OMA" id="FGMMNVE"/>
<reference evidence="4" key="1">
    <citation type="journal article" date="2011" name="Nat. Commun.">
        <title>Effector diversification within compartments of the Leptosphaeria maculans genome affected by Repeat-Induced Point mutations.</title>
        <authorList>
            <person name="Rouxel T."/>
            <person name="Grandaubert J."/>
            <person name="Hane J.K."/>
            <person name="Hoede C."/>
            <person name="van de Wouw A.P."/>
            <person name="Couloux A."/>
            <person name="Dominguez V."/>
            <person name="Anthouard V."/>
            <person name="Bally P."/>
            <person name="Bourras S."/>
            <person name="Cozijnsen A.J."/>
            <person name="Ciuffetti L.M."/>
            <person name="Degrave A."/>
            <person name="Dilmaghani A."/>
            <person name="Duret L."/>
            <person name="Fudal I."/>
            <person name="Goodwin S.B."/>
            <person name="Gout L."/>
            <person name="Glaser N."/>
            <person name="Linglin J."/>
            <person name="Kema G.H.J."/>
            <person name="Lapalu N."/>
            <person name="Lawrence C.B."/>
            <person name="May K."/>
            <person name="Meyer M."/>
            <person name="Ollivier B."/>
            <person name="Poulain J."/>
            <person name="Schoch C.L."/>
            <person name="Simon A."/>
            <person name="Spatafora J.W."/>
            <person name="Stachowiak A."/>
            <person name="Turgeon B.G."/>
            <person name="Tyler B.M."/>
            <person name="Vincent D."/>
            <person name="Weissenbach J."/>
            <person name="Amselem J."/>
            <person name="Quesneville H."/>
            <person name="Oliver R.P."/>
            <person name="Wincker P."/>
            <person name="Balesdent M.-H."/>
            <person name="Howlett B.J."/>
        </authorList>
    </citation>
    <scope>NUCLEOTIDE SEQUENCE [LARGE SCALE GENOMIC DNA]</scope>
    <source>
        <strain evidence="4">JN3 / isolate v23.1.3 / race Av1-4-5-6-7-8</strain>
    </source>
</reference>
<dbReference type="AlphaFoldDB" id="E5A7J6"/>
<feature type="signal peptide" evidence="1">
    <location>
        <begin position="1"/>
        <end position="17"/>
    </location>
</feature>
<feature type="chain" id="PRO_5003195143" description="F-box domain-containing protein" evidence="1">
    <location>
        <begin position="18"/>
        <end position="477"/>
    </location>
</feature>
<name>E5A7J6_LEPMJ</name>
<sequence length="477" mass="53921">MATLLTLPLELLVAVSTHLSTPDLGSLRLTCKLAETSLYEWFSGEFFSKKQFMLTHPSLQALVDISKHPGFCKTLQHVIIATNVYNPDPRPFRDKKSADLYTQGYMAQKTLMATGIDRDMLTEAFQNLVNLHTVGIRDYHATSRLRDGQSASWASWGATTVWKDTGVHMSFANRNTYRPENNSPFLTRVFPTVNYALGMAGRTPPSLEVILRKELLPDSTFDVPDFLLPTIEHVLRGYASLLLSVSLAAENPHTQFRQNTVENHHGRSLRRFLGYTPNLTHLRLNFHIDETEDNANFLVWLGQSAPMPTPESNNYLSPHPISLPLLTTLDLGKVRILDDNLVAIVTKFASTLGSLNLWKVGLYSDSNPGLPQGNKPNFWAELLLRIIDIPQLDLEHIKLGLVRQDYLDRVSMRVGFQSEEDGHTTVLEKVEYKGKDWKTFLRGLMVNLVRPYQYPVRDELASEADSENEDDFAAGHF</sequence>
<keyword evidence="4" id="KW-1185">Reference proteome</keyword>
<dbReference type="HOGENOM" id="CLU_034964_0_0_1"/>
<gene>
    <name evidence="3" type="ORF">LEMA_P088300.1</name>
</gene>
<dbReference type="VEuPathDB" id="FungiDB:LEMA_P088300.1"/>
<evidence type="ECO:0000313" key="4">
    <source>
        <dbReference type="Proteomes" id="UP000002668"/>
    </source>
</evidence>
<dbReference type="GeneID" id="13289064"/>
<dbReference type="Proteomes" id="UP000002668">
    <property type="component" value="Genome"/>
</dbReference>
<proteinExistence type="predicted"/>
<dbReference type="RefSeq" id="XP_003843070.1">
    <property type="nucleotide sequence ID" value="XM_003843022.1"/>
</dbReference>
<evidence type="ECO:0000313" key="3">
    <source>
        <dbReference type="EMBL" id="CBX99591.1"/>
    </source>
</evidence>
<accession>E5A7J6</accession>
<dbReference type="EMBL" id="FP929136">
    <property type="protein sequence ID" value="CBX99591.1"/>
    <property type="molecule type" value="Genomic_DNA"/>
</dbReference>
<evidence type="ECO:0000259" key="2">
    <source>
        <dbReference type="PROSITE" id="PS50181"/>
    </source>
</evidence>
<keyword evidence="1" id="KW-0732">Signal</keyword>
<dbReference type="InterPro" id="IPR001810">
    <property type="entry name" value="F-box_dom"/>
</dbReference>
<dbReference type="PROSITE" id="PS50181">
    <property type="entry name" value="FBOX"/>
    <property type="match status" value="1"/>
</dbReference>
<dbReference type="SUPFAM" id="SSF81383">
    <property type="entry name" value="F-box domain"/>
    <property type="match status" value="1"/>
</dbReference>
<dbReference type="InterPro" id="IPR036047">
    <property type="entry name" value="F-box-like_dom_sf"/>
</dbReference>